<accession>A0A6G1GAY0</accession>
<evidence type="ECO:0000259" key="4">
    <source>
        <dbReference type="PROSITE" id="PS51352"/>
    </source>
</evidence>
<evidence type="ECO:0000313" key="7">
    <source>
        <dbReference type="Proteomes" id="UP000504638"/>
    </source>
</evidence>
<dbReference type="Proteomes" id="UP000504638">
    <property type="component" value="Unplaced"/>
</dbReference>
<feature type="domain" description="Thioredoxin" evidence="4">
    <location>
        <begin position="1"/>
        <end position="85"/>
    </location>
</feature>
<dbReference type="InterPro" id="IPR037047">
    <property type="entry name" value="PITH_dom_sf"/>
</dbReference>
<comment type="similarity">
    <text evidence="1">Belongs to the thioredoxin family.</text>
</comment>
<reference evidence="6 8" key="1">
    <citation type="submission" date="2020-01" db="EMBL/GenBank/DDBJ databases">
        <authorList>
            <consortium name="DOE Joint Genome Institute"/>
            <person name="Haridas S."/>
            <person name="Albert R."/>
            <person name="Binder M."/>
            <person name="Bloem J."/>
            <person name="Labutti K."/>
            <person name="Salamov A."/>
            <person name="Andreopoulos B."/>
            <person name="Baker S.E."/>
            <person name="Barry K."/>
            <person name="Bills G."/>
            <person name="Bluhm B.H."/>
            <person name="Cannon C."/>
            <person name="Castanera R."/>
            <person name="Culley D.E."/>
            <person name="Daum C."/>
            <person name="Ezra D."/>
            <person name="Gonzalez J.B."/>
            <person name="Henrissat B."/>
            <person name="Kuo A."/>
            <person name="Liang C."/>
            <person name="Lipzen A."/>
            <person name="Lutzoni F."/>
            <person name="Magnuson J."/>
            <person name="Mondo S."/>
            <person name="Nolan M."/>
            <person name="Ohm R."/>
            <person name="Pangilinan J."/>
            <person name="Park H.-J."/>
            <person name="Ramirez L."/>
            <person name="Alfaro M."/>
            <person name="Sun H."/>
            <person name="Tritt A."/>
            <person name="Yoshinaga Y."/>
            <person name="Zwiers L.-H."/>
            <person name="Turgeon B.G."/>
            <person name="Goodwin S.B."/>
            <person name="Spatafora J.W."/>
            <person name="Crous P.W."/>
            <person name="Grigoriev I.V."/>
        </authorList>
    </citation>
    <scope>NUCLEOTIDE SEQUENCE</scope>
    <source>
        <strain evidence="6 8">CBS 781.70</strain>
    </source>
</reference>
<keyword evidence="7" id="KW-1185">Reference proteome</keyword>
<sequence length="309" mass="33986">MDFYADWCGPCKAIAPIYDQMAQTLAQPRVIGFTKINTDRQDRIAQAYGVTSMPTFIFIRHREEVARVQGANAKELQAAFDTMTANVPQPAVGVPSASTSKQEGSWKGSSIPRGFTDATEEVDIRGLDLLNADSEFGGARTLFDLSAPTSLNKGKSKDSSSQAGSSKDWVESDIDPQLMLYVPFNSTLKVHSIHITSLPPSSEGSDEIPMRPRTIRIFVNHAHNLGFEEGEDMTPTQAVELGDGDWDPETGTAKLELRYVKFQNVSSLVVFVVDGDGDGERTRIDRIRFIGDVGEKREMGKLEKIGDHE</sequence>
<dbReference type="Pfam" id="PF06201">
    <property type="entry name" value="PITH"/>
    <property type="match status" value="1"/>
</dbReference>
<dbReference type="CDD" id="cd02947">
    <property type="entry name" value="TRX_family"/>
    <property type="match status" value="1"/>
</dbReference>
<feature type="region of interest" description="Disordered" evidence="3">
    <location>
        <begin position="148"/>
        <end position="169"/>
    </location>
</feature>
<dbReference type="InterPro" id="IPR008979">
    <property type="entry name" value="Galactose-bd-like_sf"/>
</dbReference>
<evidence type="ECO:0000259" key="5">
    <source>
        <dbReference type="PROSITE" id="PS51532"/>
    </source>
</evidence>
<dbReference type="Gene3D" id="2.60.120.470">
    <property type="entry name" value="PITH domain"/>
    <property type="match status" value="1"/>
</dbReference>
<dbReference type="PROSITE" id="PS51352">
    <property type="entry name" value="THIOREDOXIN_2"/>
    <property type="match status" value="1"/>
</dbReference>
<organism evidence="6">
    <name type="scientific">Eremomyces bilateralis CBS 781.70</name>
    <dbReference type="NCBI Taxonomy" id="1392243"/>
    <lineage>
        <taxon>Eukaryota</taxon>
        <taxon>Fungi</taxon>
        <taxon>Dikarya</taxon>
        <taxon>Ascomycota</taxon>
        <taxon>Pezizomycotina</taxon>
        <taxon>Dothideomycetes</taxon>
        <taxon>Dothideomycetes incertae sedis</taxon>
        <taxon>Eremomycetales</taxon>
        <taxon>Eremomycetaceae</taxon>
        <taxon>Eremomyces</taxon>
    </lineage>
</organism>
<dbReference type="EMBL" id="ML975152">
    <property type="protein sequence ID" value="KAF1815009.1"/>
    <property type="molecule type" value="Genomic_DNA"/>
</dbReference>
<evidence type="ECO:0000313" key="8">
    <source>
        <dbReference type="RefSeq" id="XP_033536640.1"/>
    </source>
</evidence>
<dbReference type="Pfam" id="PF00085">
    <property type="entry name" value="Thioredoxin"/>
    <property type="match status" value="1"/>
</dbReference>
<keyword evidence="2" id="KW-1015">Disulfide bond</keyword>
<feature type="domain" description="PITH" evidence="5">
    <location>
        <begin position="107"/>
        <end position="309"/>
    </location>
</feature>
<dbReference type="AlphaFoldDB" id="A0A6G1GAY0"/>
<evidence type="ECO:0000256" key="2">
    <source>
        <dbReference type="ARBA" id="ARBA00023157"/>
    </source>
</evidence>
<dbReference type="PANTHER" id="PTHR46115">
    <property type="entry name" value="THIOREDOXIN-LIKE PROTEIN 1"/>
    <property type="match status" value="1"/>
</dbReference>
<reference evidence="8" key="3">
    <citation type="submission" date="2025-04" db="UniProtKB">
        <authorList>
            <consortium name="RefSeq"/>
        </authorList>
    </citation>
    <scope>IDENTIFICATION</scope>
    <source>
        <strain evidence="8">CBS 781.70</strain>
    </source>
</reference>
<dbReference type="SUPFAM" id="SSF52833">
    <property type="entry name" value="Thioredoxin-like"/>
    <property type="match status" value="1"/>
</dbReference>
<dbReference type="OrthoDB" id="2121326at2759"/>
<dbReference type="GO" id="GO:0005737">
    <property type="term" value="C:cytoplasm"/>
    <property type="evidence" value="ECO:0007669"/>
    <property type="project" value="UniProtKB-ARBA"/>
</dbReference>
<dbReference type="InterPro" id="IPR036249">
    <property type="entry name" value="Thioredoxin-like_sf"/>
</dbReference>
<evidence type="ECO:0000256" key="3">
    <source>
        <dbReference type="SAM" id="MobiDB-lite"/>
    </source>
</evidence>
<dbReference type="GeneID" id="54419485"/>
<dbReference type="SUPFAM" id="SSF49785">
    <property type="entry name" value="Galactose-binding domain-like"/>
    <property type="match status" value="1"/>
</dbReference>
<name>A0A6G1GAY0_9PEZI</name>
<dbReference type="InterPro" id="IPR010400">
    <property type="entry name" value="PITH_dom"/>
</dbReference>
<dbReference type="Gene3D" id="3.40.30.10">
    <property type="entry name" value="Glutaredoxin"/>
    <property type="match status" value="1"/>
</dbReference>
<evidence type="ECO:0000256" key="1">
    <source>
        <dbReference type="ARBA" id="ARBA00008987"/>
    </source>
</evidence>
<gene>
    <name evidence="6 8" type="ORF">P152DRAFT_456043</name>
</gene>
<protein>
    <submittedName>
        <fullName evidence="6 8">Thioredoxin-like protein</fullName>
    </submittedName>
</protein>
<dbReference type="InterPro" id="IPR013766">
    <property type="entry name" value="Thioredoxin_domain"/>
</dbReference>
<proteinExistence type="inferred from homology"/>
<evidence type="ECO:0000313" key="6">
    <source>
        <dbReference type="EMBL" id="KAF1815009.1"/>
    </source>
</evidence>
<feature type="region of interest" description="Disordered" evidence="3">
    <location>
        <begin position="91"/>
        <end position="113"/>
    </location>
</feature>
<dbReference type="RefSeq" id="XP_033536640.1">
    <property type="nucleotide sequence ID" value="XM_033678915.1"/>
</dbReference>
<reference evidence="8" key="2">
    <citation type="submission" date="2020-04" db="EMBL/GenBank/DDBJ databases">
        <authorList>
            <consortium name="NCBI Genome Project"/>
        </authorList>
    </citation>
    <scope>NUCLEOTIDE SEQUENCE</scope>
    <source>
        <strain evidence="8">CBS 781.70</strain>
    </source>
</reference>
<dbReference type="PROSITE" id="PS51532">
    <property type="entry name" value="PITH"/>
    <property type="match status" value="1"/>
</dbReference>